<feature type="transmembrane region" description="Helical" evidence="1">
    <location>
        <begin position="215"/>
        <end position="236"/>
    </location>
</feature>
<sequence length="243" mass="27332">MMSFMTVSSSHSDPGRKPRSVWRRLLWAGLLALALLPFALAVWQWQRGQDKEALLRSLTNSMGTAPVALIYREAEPPPAFTRVHLSQAAPAGPVIELRNSFLLGQRGRRILQPWRQGGDHSLILVDLGWLVDGVAVPAFRPGQIQLQGYRMPTPHHFVLSGAVSGIAGAVDQVDEAALHRRYPGRWFQGVVVLENSPAPLLHWPVVPEFMPDRHYAYAMQWLLLGICLSGLSWVLWRRRHEVH</sequence>
<evidence type="ECO:0000313" key="2">
    <source>
        <dbReference type="EMBL" id="QEL56899.1"/>
    </source>
</evidence>
<accession>A0A5C1DLI0</accession>
<dbReference type="KEGG" id="chrm:FYK34_15685"/>
<dbReference type="AlphaFoldDB" id="A0A5C1DLI0"/>
<dbReference type="InterPro" id="IPR002994">
    <property type="entry name" value="Surf1/Shy1"/>
</dbReference>
<comment type="subcellular location">
    <subcellularLocation>
        <location evidence="1">Cell membrane</location>
        <topology evidence="1">Multi-pass membrane protein</topology>
    </subcellularLocation>
</comment>
<keyword evidence="1" id="KW-0812">Transmembrane</keyword>
<dbReference type="GO" id="GO:0005886">
    <property type="term" value="C:plasma membrane"/>
    <property type="evidence" value="ECO:0007669"/>
    <property type="project" value="UniProtKB-SubCell"/>
</dbReference>
<evidence type="ECO:0000256" key="1">
    <source>
        <dbReference type="RuleBase" id="RU363076"/>
    </source>
</evidence>
<reference evidence="2 3" key="1">
    <citation type="submission" date="2019-08" db="EMBL/GenBank/DDBJ databases">
        <title>Chromobacterium paludis, a novel bacterium isolated from a Maryland marsh pond.</title>
        <authorList>
            <person name="Blackburn M.B."/>
            <person name="Gundersen-Rindal D.E."/>
        </authorList>
    </citation>
    <scope>NUCLEOTIDE SEQUENCE [LARGE SCALE GENOMIC DNA]</scope>
    <source>
        <strain evidence="3">IIBBL 257-1</strain>
    </source>
</reference>
<dbReference type="EMBL" id="CP043473">
    <property type="protein sequence ID" value="QEL56899.1"/>
    <property type="molecule type" value="Genomic_DNA"/>
</dbReference>
<comment type="similarity">
    <text evidence="1">Belongs to the SURF1 family.</text>
</comment>
<protein>
    <recommendedName>
        <fullName evidence="1">SURF1-like protein</fullName>
    </recommendedName>
</protein>
<organism evidence="2 3">
    <name type="scientific">Chromobacterium paludis</name>
    <dbReference type="NCBI Taxonomy" id="2605945"/>
    <lineage>
        <taxon>Bacteria</taxon>
        <taxon>Pseudomonadati</taxon>
        <taxon>Pseudomonadota</taxon>
        <taxon>Betaproteobacteria</taxon>
        <taxon>Neisseriales</taxon>
        <taxon>Chromobacteriaceae</taxon>
        <taxon>Chromobacterium</taxon>
    </lineage>
</organism>
<proteinExistence type="inferred from homology"/>
<comment type="caution">
    <text evidence="1">Lacks conserved residue(s) required for the propagation of feature annotation.</text>
</comment>
<keyword evidence="1" id="KW-1133">Transmembrane helix</keyword>
<keyword evidence="1" id="KW-1003">Cell membrane</keyword>
<evidence type="ECO:0000313" key="3">
    <source>
        <dbReference type="Proteomes" id="UP000322079"/>
    </source>
</evidence>
<keyword evidence="1" id="KW-0472">Membrane</keyword>
<gene>
    <name evidence="2" type="ORF">FYK34_15685</name>
</gene>
<dbReference type="PROSITE" id="PS50895">
    <property type="entry name" value="SURF1"/>
    <property type="match status" value="1"/>
</dbReference>
<dbReference type="Pfam" id="PF02104">
    <property type="entry name" value="SURF1"/>
    <property type="match status" value="1"/>
</dbReference>
<keyword evidence="3" id="KW-1185">Reference proteome</keyword>
<name>A0A5C1DLI0_9NEIS</name>
<dbReference type="Proteomes" id="UP000322079">
    <property type="component" value="Chromosome"/>
</dbReference>